<accession>A0ACC0F049</accession>
<reference evidence="2" key="2">
    <citation type="journal article" date="2018" name="Mol. Plant Microbe Interact.">
        <title>Genome sequence resources for the wheat stripe rust pathogen (Puccinia striiformis f. sp. tritici) and the barley stripe rust pathogen (Puccinia striiformis f. sp. hordei).</title>
        <authorList>
            <person name="Xia C."/>
            <person name="Wang M."/>
            <person name="Yin C."/>
            <person name="Cornejo O.E."/>
            <person name="Hulbert S.H."/>
            <person name="Chen X."/>
        </authorList>
    </citation>
    <scope>NUCLEOTIDE SEQUENCE [LARGE SCALE GENOMIC DNA]</scope>
    <source>
        <strain evidence="2">93-210</strain>
    </source>
</reference>
<name>A0ACC0F049_9BASI</name>
<evidence type="ECO:0000313" key="1">
    <source>
        <dbReference type="EMBL" id="KAI7962736.1"/>
    </source>
</evidence>
<reference evidence="1 2" key="3">
    <citation type="journal article" date="2022" name="Microbiol. Spectr.">
        <title>Folding features and dynamics of 3D genome architecture in plant fungal pathogens.</title>
        <authorList>
            <person name="Xia C."/>
        </authorList>
    </citation>
    <scope>NUCLEOTIDE SEQUENCE [LARGE SCALE GENOMIC DNA]</scope>
    <source>
        <strain evidence="1 2">93-210</strain>
    </source>
</reference>
<sequence>MQSPEISQFRPKPEIKLFIKQVEKVALLQKAGGQDVAYQLLFIITNRKLSEAELIQKWGRATPLRRYKEDAIPRLIQRAQETKGIRTHIEYHKFIGEFEEIMDYFTQMDYNNLNLDSGDPLWKALSIELKKEVIKELAHTKKLKTTKDGRNIIPDLDALKKYVEACLIVVDFDKDGEEKFSKENSKKSVKIEDPATAEQLEEKIAKLTTALDYQKGAAPPHMSRPSSPGLPNMQPRFSPVVCFYCKKEHIVTQCESLNQDIQDQKVYRYQGAYYYPNRQPIVMDKDSSVKDMVHMDEDEAENNLGFGIRKSQRIQEKNPATSNLPTTSKAREAEVQPPQPNQEASKAPRQRKSFPGSWLEENEETEESITLPVTPKTPAISSDQVKTMKAQVPGSKDEANKLDKSIRN</sequence>
<dbReference type="EMBL" id="CM045865">
    <property type="protein sequence ID" value="KAI7962736.1"/>
    <property type="molecule type" value="Genomic_DNA"/>
</dbReference>
<gene>
    <name evidence="1" type="ORF">MJO28_000830</name>
</gene>
<organism evidence="1 2">
    <name type="scientific">Puccinia striiformis f. sp. tritici</name>
    <dbReference type="NCBI Taxonomy" id="168172"/>
    <lineage>
        <taxon>Eukaryota</taxon>
        <taxon>Fungi</taxon>
        <taxon>Dikarya</taxon>
        <taxon>Basidiomycota</taxon>
        <taxon>Pucciniomycotina</taxon>
        <taxon>Pucciniomycetes</taxon>
        <taxon>Pucciniales</taxon>
        <taxon>Pucciniaceae</taxon>
        <taxon>Puccinia</taxon>
    </lineage>
</organism>
<protein>
    <submittedName>
        <fullName evidence="1">Uncharacterized protein</fullName>
    </submittedName>
</protein>
<comment type="caution">
    <text evidence="1">The sequence shown here is derived from an EMBL/GenBank/DDBJ whole genome shotgun (WGS) entry which is preliminary data.</text>
</comment>
<evidence type="ECO:0000313" key="2">
    <source>
        <dbReference type="Proteomes" id="UP001060170"/>
    </source>
</evidence>
<dbReference type="Proteomes" id="UP001060170">
    <property type="component" value="Chromosome 1"/>
</dbReference>
<reference evidence="2" key="1">
    <citation type="journal article" date="2018" name="BMC Genomics">
        <title>Genomic insights into host adaptation between the wheat stripe rust pathogen (Puccinia striiformis f. sp. tritici) and the barley stripe rust pathogen (Puccinia striiformis f. sp. hordei).</title>
        <authorList>
            <person name="Xia C."/>
            <person name="Wang M."/>
            <person name="Yin C."/>
            <person name="Cornejo O.E."/>
            <person name="Hulbert S.H."/>
            <person name="Chen X."/>
        </authorList>
    </citation>
    <scope>NUCLEOTIDE SEQUENCE [LARGE SCALE GENOMIC DNA]</scope>
    <source>
        <strain evidence="2">93-210</strain>
    </source>
</reference>
<keyword evidence="2" id="KW-1185">Reference proteome</keyword>
<proteinExistence type="predicted"/>